<evidence type="ECO:0000313" key="12">
    <source>
        <dbReference type="Proteomes" id="UP000253370"/>
    </source>
</evidence>
<evidence type="ECO:0000256" key="8">
    <source>
        <dbReference type="ARBA" id="ARBA00023315"/>
    </source>
</evidence>
<dbReference type="Proteomes" id="UP000253370">
    <property type="component" value="Unassembled WGS sequence"/>
</dbReference>
<sequence length="505" mass="53308">MPDGAAPALTAGLPRRAGVLRLVASAGAGAAGALGLAPFEIWPLTLLGLAAFAALWRAAPTARAAAMTAFLFATGYFGVALHWIVEPFFVEPELYGWMAPFALIFLAMGLALFWAAAGWAAARLRLGMVGLVAALALAELARAHLFTGFPWAMPAHAWIGTPVMQWAAWVGPHGLGLVTFALALLPVALWAAGRRVAGAALLASGLAALWAGGLAREARPLPEPRPETVRLIQPNAPQRDKWDPDHIPVFYARQVSFTMAAPQPDLVLWPETALPGLLERADEPLAHIAEAAGGAPVVLGIQRSEGGRYYNSAVLIGPEGEAQDVYDKHHLVPFGEYMPFPAFWRRLGITGLAARADAGYTPGPGPRTLDLGPLGRGLPLICYEAVFPEDAAGAPERPAMLLHLTNDAWFGTFSGPYQHLAQARLRAVEQGLPVLRAANTGVSAAIDAHGRVLDSIPLGEAGYVDTPIPAPLSPTLYARTGGWPAVVAVLLLLGLGWLRRGAESR</sequence>
<keyword evidence="7 9" id="KW-0472">Membrane</keyword>
<dbReference type="InterPro" id="IPR045378">
    <property type="entry name" value="LNT_N"/>
</dbReference>
<dbReference type="EMBL" id="QNTQ01000011">
    <property type="protein sequence ID" value="RBI84316.1"/>
    <property type="molecule type" value="Genomic_DNA"/>
</dbReference>
<evidence type="ECO:0000256" key="7">
    <source>
        <dbReference type="ARBA" id="ARBA00023136"/>
    </source>
</evidence>
<evidence type="ECO:0000256" key="3">
    <source>
        <dbReference type="ARBA" id="ARBA00022475"/>
    </source>
</evidence>
<dbReference type="SUPFAM" id="SSF56317">
    <property type="entry name" value="Carbon-nitrogen hydrolase"/>
    <property type="match status" value="1"/>
</dbReference>
<evidence type="ECO:0000256" key="5">
    <source>
        <dbReference type="ARBA" id="ARBA00022692"/>
    </source>
</evidence>
<dbReference type="HAMAP" id="MF_01148">
    <property type="entry name" value="Lnt"/>
    <property type="match status" value="1"/>
</dbReference>
<feature type="transmembrane region" description="Helical" evidence="9">
    <location>
        <begin position="166"/>
        <end position="189"/>
    </location>
</feature>
<dbReference type="EC" id="2.3.1.269" evidence="9"/>
<comment type="similarity">
    <text evidence="2 9">Belongs to the CN hydrolase family. Apolipoprotein N-acyltransferase subfamily.</text>
</comment>
<feature type="transmembrane region" description="Helical" evidence="9">
    <location>
        <begin position="481"/>
        <end position="498"/>
    </location>
</feature>
<name>A0A365U719_9RHOB</name>
<keyword evidence="8 9" id="KW-0012">Acyltransferase</keyword>
<dbReference type="InterPro" id="IPR004563">
    <property type="entry name" value="Apolipo_AcylTrfase"/>
</dbReference>
<feature type="transmembrane region" description="Helical" evidence="9">
    <location>
        <begin position="66"/>
        <end position="85"/>
    </location>
</feature>
<dbReference type="Pfam" id="PF20154">
    <property type="entry name" value="LNT_N"/>
    <property type="match status" value="1"/>
</dbReference>
<evidence type="ECO:0000256" key="2">
    <source>
        <dbReference type="ARBA" id="ARBA00010065"/>
    </source>
</evidence>
<proteinExistence type="inferred from homology"/>
<dbReference type="UniPathway" id="UPA00666"/>
<feature type="domain" description="CN hydrolase" evidence="10">
    <location>
        <begin position="232"/>
        <end position="470"/>
    </location>
</feature>
<dbReference type="OrthoDB" id="9804277at2"/>
<keyword evidence="4 9" id="KW-0808">Transferase</keyword>
<dbReference type="Pfam" id="PF00795">
    <property type="entry name" value="CN_hydrolase"/>
    <property type="match status" value="1"/>
</dbReference>
<dbReference type="RefSeq" id="WP_113289872.1">
    <property type="nucleotide sequence ID" value="NZ_QNTQ01000011.1"/>
</dbReference>
<evidence type="ECO:0000313" key="11">
    <source>
        <dbReference type="EMBL" id="RBI84316.1"/>
    </source>
</evidence>
<dbReference type="PANTHER" id="PTHR38686:SF1">
    <property type="entry name" value="APOLIPOPROTEIN N-ACYLTRANSFERASE"/>
    <property type="match status" value="1"/>
</dbReference>
<evidence type="ECO:0000256" key="1">
    <source>
        <dbReference type="ARBA" id="ARBA00004651"/>
    </source>
</evidence>
<gene>
    <name evidence="9 11" type="primary">lnt</name>
    <name evidence="11" type="ORF">DRV85_12805</name>
</gene>
<evidence type="ECO:0000259" key="10">
    <source>
        <dbReference type="PROSITE" id="PS50263"/>
    </source>
</evidence>
<feature type="transmembrane region" description="Helical" evidence="9">
    <location>
        <begin position="97"/>
        <end position="119"/>
    </location>
</feature>
<dbReference type="NCBIfam" id="TIGR00546">
    <property type="entry name" value="lnt"/>
    <property type="match status" value="1"/>
</dbReference>
<organism evidence="11 12">
    <name type="scientific">Rhodosalinus halophilus</name>
    <dbReference type="NCBI Taxonomy" id="2259333"/>
    <lineage>
        <taxon>Bacteria</taxon>
        <taxon>Pseudomonadati</taxon>
        <taxon>Pseudomonadota</taxon>
        <taxon>Alphaproteobacteria</taxon>
        <taxon>Rhodobacterales</taxon>
        <taxon>Paracoccaceae</taxon>
        <taxon>Rhodosalinus</taxon>
    </lineage>
</organism>
<comment type="caution">
    <text evidence="11">The sequence shown here is derived from an EMBL/GenBank/DDBJ whole genome shotgun (WGS) entry which is preliminary data.</text>
</comment>
<evidence type="ECO:0000256" key="6">
    <source>
        <dbReference type="ARBA" id="ARBA00022989"/>
    </source>
</evidence>
<evidence type="ECO:0000256" key="9">
    <source>
        <dbReference type="HAMAP-Rule" id="MF_01148"/>
    </source>
</evidence>
<comment type="function">
    <text evidence="9">Catalyzes the phospholipid dependent N-acylation of the N-terminal cysteine of apolipoprotein, the last step in lipoprotein maturation.</text>
</comment>
<accession>A0A365U719</accession>
<dbReference type="InterPro" id="IPR036526">
    <property type="entry name" value="C-N_Hydrolase_sf"/>
</dbReference>
<comment type="pathway">
    <text evidence="9">Protein modification; lipoprotein biosynthesis (N-acyl transfer).</text>
</comment>
<dbReference type="GO" id="GO:0005886">
    <property type="term" value="C:plasma membrane"/>
    <property type="evidence" value="ECO:0007669"/>
    <property type="project" value="UniProtKB-SubCell"/>
</dbReference>
<keyword evidence="6 9" id="KW-1133">Transmembrane helix</keyword>
<feature type="transmembrane region" description="Helical" evidence="9">
    <location>
        <begin position="126"/>
        <end position="146"/>
    </location>
</feature>
<keyword evidence="5 9" id="KW-0812">Transmembrane</keyword>
<protein>
    <recommendedName>
        <fullName evidence="9">Apolipoprotein N-acyltransferase</fullName>
        <shortName evidence="9">ALP N-acyltransferase</shortName>
        <ecNumber evidence="9">2.3.1.269</ecNumber>
    </recommendedName>
</protein>
<comment type="subcellular location">
    <subcellularLocation>
        <location evidence="1 9">Cell membrane</location>
        <topology evidence="1 9">Multi-pass membrane protein</topology>
    </subcellularLocation>
</comment>
<reference evidence="11 12" key="1">
    <citation type="submission" date="2018-07" db="EMBL/GenBank/DDBJ databases">
        <title>Rhodosalinus sp. strain E84T genomic sequence and assembly.</title>
        <authorList>
            <person name="Liu Z.-W."/>
            <person name="Lu D.-C."/>
        </authorList>
    </citation>
    <scope>NUCLEOTIDE SEQUENCE [LARGE SCALE GENOMIC DNA]</scope>
    <source>
        <strain evidence="11 12">E84</strain>
    </source>
</reference>
<dbReference type="CDD" id="cd07571">
    <property type="entry name" value="ALP_N-acyl_transferase"/>
    <property type="match status" value="1"/>
</dbReference>
<dbReference type="GO" id="GO:0042158">
    <property type="term" value="P:lipoprotein biosynthetic process"/>
    <property type="evidence" value="ECO:0007669"/>
    <property type="project" value="UniProtKB-UniRule"/>
</dbReference>
<keyword evidence="11" id="KW-0449">Lipoprotein</keyword>
<dbReference type="GO" id="GO:0016410">
    <property type="term" value="F:N-acyltransferase activity"/>
    <property type="evidence" value="ECO:0007669"/>
    <property type="project" value="UniProtKB-UniRule"/>
</dbReference>
<feature type="transmembrane region" description="Helical" evidence="9">
    <location>
        <begin position="41"/>
        <end position="59"/>
    </location>
</feature>
<dbReference type="Gene3D" id="3.60.110.10">
    <property type="entry name" value="Carbon-nitrogen hydrolase"/>
    <property type="match status" value="1"/>
</dbReference>
<keyword evidence="12" id="KW-1185">Reference proteome</keyword>
<evidence type="ECO:0000256" key="4">
    <source>
        <dbReference type="ARBA" id="ARBA00022679"/>
    </source>
</evidence>
<dbReference type="InterPro" id="IPR003010">
    <property type="entry name" value="C-N_Hydrolase"/>
</dbReference>
<dbReference type="PANTHER" id="PTHR38686">
    <property type="entry name" value="APOLIPOPROTEIN N-ACYLTRANSFERASE"/>
    <property type="match status" value="1"/>
</dbReference>
<comment type="catalytic activity">
    <reaction evidence="9">
        <text>N-terminal S-1,2-diacyl-sn-glyceryl-L-cysteinyl-[lipoprotein] + a glycerophospholipid = N-acyl-S-1,2-diacyl-sn-glyceryl-L-cysteinyl-[lipoprotein] + a 2-acyl-sn-glycero-3-phospholipid + H(+)</text>
        <dbReference type="Rhea" id="RHEA:48228"/>
        <dbReference type="Rhea" id="RHEA-COMP:14681"/>
        <dbReference type="Rhea" id="RHEA-COMP:14684"/>
        <dbReference type="ChEBI" id="CHEBI:15378"/>
        <dbReference type="ChEBI" id="CHEBI:136912"/>
        <dbReference type="ChEBI" id="CHEBI:140656"/>
        <dbReference type="ChEBI" id="CHEBI:140657"/>
        <dbReference type="ChEBI" id="CHEBI:140660"/>
        <dbReference type="EC" id="2.3.1.269"/>
    </reaction>
</comment>
<dbReference type="AlphaFoldDB" id="A0A365U719"/>
<keyword evidence="3 9" id="KW-1003">Cell membrane</keyword>
<feature type="transmembrane region" description="Helical" evidence="9">
    <location>
        <begin position="196"/>
        <end position="215"/>
    </location>
</feature>
<dbReference type="PROSITE" id="PS50263">
    <property type="entry name" value="CN_HYDROLASE"/>
    <property type="match status" value="1"/>
</dbReference>